<dbReference type="InterPro" id="IPR008920">
    <property type="entry name" value="TF_FadR/GntR_C"/>
</dbReference>
<dbReference type="Proteomes" id="UP000189796">
    <property type="component" value="Chromosome I"/>
</dbReference>
<dbReference type="AlphaFoldDB" id="A0A1M5U311"/>
<dbReference type="InterPro" id="IPR000524">
    <property type="entry name" value="Tscrpt_reg_HTH_GntR"/>
</dbReference>
<dbReference type="OrthoDB" id="9788098at2"/>
<proteinExistence type="predicted"/>
<dbReference type="InterPro" id="IPR011711">
    <property type="entry name" value="GntR_C"/>
</dbReference>
<keyword evidence="2" id="KW-0238">DNA-binding</keyword>
<evidence type="ECO:0000256" key="3">
    <source>
        <dbReference type="ARBA" id="ARBA00023163"/>
    </source>
</evidence>
<dbReference type="InterPro" id="IPR036390">
    <property type="entry name" value="WH_DNA-bd_sf"/>
</dbReference>
<gene>
    <name evidence="5" type="ORF">SAMN05443248_5258</name>
</gene>
<keyword evidence="1" id="KW-0805">Transcription regulation</keyword>
<dbReference type="SUPFAM" id="SSF46785">
    <property type="entry name" value="Winged helix' DNA-binding domain"/>
    <property type="match status" value="1"/>
</dbReference>
<protein>
    <submittedName>
        <fullName evidence="5">Transcriptional regulator, GntR family</fullName>
    </submittedName>
</protein>
<reference evidence="5 6" key="1">
    <citation type="submission" date="2016-11" db="EMBL/GenBank/DDBJ databases">
        <authorList>
            <person name="Jaros S."/>
            <person name="Januszkiewicz K."/>
            <person name="Wedrychowicz H."/>
        </authorList>
    </citation>
    <scope>NUCLEOTIDE SEQUENCE [LARGE SCALE GENOMIC DNA]</scope>
    <source>
        <strain evidence="5 6">GAS138</strain>
    </source>
</reference>
<evidence type="ECO:0000313" key="5">
    <source>
        <dbReference type="EMBL" id="SHH57246.1"/>
    </source>
</evidence>
<dbReference type="SMART" id="SM00345">
    <property type="entry name" value="HTH_GNTR"/>
    <property type="match status" value="1"/>
</dbReference>
<dbReference type="Gene3D" id="1.10.10.10">
    <property type="entry name" value="Winged helix-like DNA-binding domain superfamily/Winged helix DNA-binding domain"/>
    <property type="match status" value="1"/>
</dbReference>
<dbReference type="PANTHER" id="PTHR43537">
    <property type="entry name" value="TRANSCRIPTIONAL REGULATOR, GNTR FAMILY"/>
    <property type="match status" value="1"/>
</dbReference>
<dbReference type="SMART" id="SM00895">
    <property type="entry name" value="FCD"/>
    <property type="match status" value="1"/>
</dbReference>
<dbReference type="RefSeq" id="WP_079603911.1">
    <property type="nucleotide sequence ID" value="NZ_LT670817.1"/>
</dbReference>
<dbReference type="Pfam" id="PF07729">
    <property type="entry name" value="FCD"/>
    <property type="match status" value="1"/>
</dbReference>
<name>A0A1M5U311_9BRAD</name>
<evidence type="ECO:0000259" key="4">
    <source>
        <dbReference type="PROSITE" id="PS50949"/>
    </source>
</evidence>
<dbReference type="InterPro" id="IPR036388">
    <property type="entry name" value="WH-like_DNA-bd_sf"/>
</dbReference>
<feature type="domain" description="HTH gntR-type" evidence="4">
    <location>
        <begin position="12"/>
        <end position="79"/>
    </location>
</feature>
<organism evidence="5 6">
    <name type="scientific">Bradyrhizobium erythrophlei</name>
    <dbReference type="NCBI Taxonomy" id="1437360"/>
    <lineage>
        <taxon>Bacteria</taxon>
        <taxon>Pseudomonadati</taxon>
        <taxon>Pseudomonadota</taxon>
        <taxon>Alphaproteobacteria</taxon>
        <taxon>Hyphomicrobiales</taxon>
        <taxon>Nitrobacteraceae</taxon>
        <taxon>Bradyrhizobium</taxon>
    </lineage>
</organism>
<dbReference type="PROSITE" id="PS50949">
    <property type="entry name" value="HTH_GNTR"/>
    <property type="match status" value="1"/>
</dbReference>
<evidence type="ECO:0000313" key="6">
    <source>
        <dbReference type="Proteomes" id="UP000189796"/>
    </source>
</evidence>
<dbReference type="GO" id="GO:0003700">
    <property type="term" value="F:DNA-binding transcription factor activity"/>
    <property type="evidence" value="ECO:0007669"/>
    <property type="project" value="InterPro"/>
</dbReference>
<accession>A0A1M5U311</accession>
<evidence type="ECO:0000256" key="1">
    <source>
        <dbReference type="ARBA" id="ARBA00023015"/>
    </source>
</evidence>
<dbReference type="SUPFAM" id="SSF48008">
    <property type="entry name" value="GntR ligand-binding domain-like"/>
    <property type="match status" value="1"/>
</dbReference>
<dbReference type="PANTHER" id="PTHR43537:SF5">
    <property type="entry name" value="UXU OPERON TRANSCRIPTIONAL REGULATOR"/>
    <property type="match status" value="1"/>
</dbReference>
<keyword evidence="3" id="KW-0804">Transcription</keyword>
<dbReference type="EMBL" id="LT670817">
    <property type="protein sequence ID" value="SHH57246.1"/>
    <property type="molecule type" value="Genomic_DNA"/>
</dbReference>
<sequence length="226" mass="25547">MLIKNAEKPRKTTLRERIYEEVVHLILSGELPRGGWVDEKQVTDKLRVSRTPFREAISILAKGGLIEIKPYRGFYVRSFSHSETADLYEFYKRLECFAVELAVPRTSDCDIRRIENILIEAVVALQRGDVERYAVRDREFYEAIAGQSGNWALVEALAQLTLQIQLCGTITNVSPQFAERAAHGFDDLIQAFRARDTARAAFLVCAQISRTQEVILARVAKEAASG</sequence>
<dbReference type="GO" id="GO:0003677">
    <property type="term" value="F:DNA binding"/>
    <property type="evidence" value="ECO:0007669"/>
    <property type="project" value="UniProtKB-KW"/>
</dbReference>
<dbReference type="Gene3D" id="1.20.120.530">
    <property type="entry name" value="GntR ligand-binding domain-like"/>
    <property type="match status" value="1"/>
</dbReference>
<evidence type="ECO:0000256" key="2">
    <source>
        <dbReference type="ARBA" id="ARBA00023125"/>
    </source>
</evidence>
<dbReference type="Pfam" id="PF00392">
    <property type="entry name" value="GntR"/>
    <property type="match status" value="1"/>
</dbReference>